<sequence length="133" mass="15617">MMFIQLYSLIVTILADLIFLFRLCVLRQTLSEATMVWFDKAADSTQGSLLLSVFLIYLALPKLFLLYEPLSRWILLVAAIGESLRVVVFSVLFSEFEGATELNTFLLTLFAQNAWLYWYHWYTTYKMFSRRSK</sequence>
<keyword evidence="1" id="KW-1133">Transmembrane helix</keyword>
<dbReference type="EMBL" id="NBCO01000037">
    <property type="protein sequence ID" value="ORC85207.1"/>
    <property type="molecule type" value="Genomic_DNA"/>
</dbReference>
<protein>
    <submittedName>
        <fullName evidence="2">Uncharacterized protein</fullName>
    </submittedName>
</protein>
<dbReference type="AlphaFoldDB" id="A0A1X0NKL9"/>
<dbReference type="OrthoDB" id="271051at2759"/>
<comment type="caution">
    <text evidence="2">The sequence shown here is derived from an EMBL/GenBank/DDBJ whole genome shotgun (WGS) entry which is preliminary data.</text>
</comment>
<feature type="transmembrane region" description="Helical" evidence="1">
    <location>
        <begin position="105"/>
        <end position="122"/>
    </location>
</feature>
<dbReference type="RefSeq" id="XP_028879273.1">
    <property type="nucleotide sequence ID" value="XM_029029480.1"/>
</dbReference>
<feature type="transmembrane region" description="Helical" evidence="1">
    <location>
        <begin position="47"/>
        <end position="67"/>
    </location>
</feature>
<keyword evidence="3" id="KW-1185">Reference proteome</keyword>
<accession>A0A1X0NKL9</accession>
<feature type="transmembrane region" description="Helical" evidence="1">
    <location>
        <begin position="6"/>
        <end position="26"/>
    </location>
</feature>
<evidence type="ECO:0000313" key="2">
    <source>
        <dbReference type="EMBL" id="ORC85207.1"/>
    </source>
</evidence>
<keyword evidence="1" id="KW-0472">Membrane</keyword>
<reference evidence="2 3" key="1">
    <citation type="submission" date="2017-03" db="EMBL/GenBank/DDBJ databases">
        <title>An alternative strategy for trypanosome survival in the mammalian bloodstream revealed through genome and transcriptome analysis of the ubiquitous bovine parasite Trypanosoma (Megatrypanum) theileri.</title>
        <authorList>
            <person name="Kelly S."/>
            <person name="Ivens A."/>
            <person name="Mott A."/>
            <person name="O'Neill E."/>
            <person name="Emms D."/>
            <person name="Macleod O."/>
            <person name="Voorheis P."/>
            <person name="Matthews J."/>
            <person name="Matthews K."/>
            <person name="Carrington M."/>
        </authorList>
    </citation>
    <scope>NUCLEOTIDE SEQUENCE [LARGE SCALE GENOMIC DNA]</scope>
    <source>
        <strain evidence="2">Edinburgh</strain>
    </source>
</reference>
<dbReference type="VEuPathDB" id="TriTrypDB:TM35_000371800"/>
<dbReference type="Proteomes" id="UP000192257">
    <property type="component" value="Unassembled WGS sequence"/>
</dbReference>
<evidence type="ECO:0000313" key="3">
    <source>
        <dbReference type="Proteomes" id="UP000192257"/>
    </source>
</evidence>
<keyword evidence="1" id="KW-0812">Transmembrane</keyword>
<organism evidence="2 3">
    <name type="scientific">Trypanosoma theileri</name>
    <dbReference type="NCBI Taxonomy" id="67003"/>
    <lineage>
        <taxon>Eukaryota</taxon>
        <taxon>Discoba</taxon>
        <taxon>Euglenozoa</taxon>
        <taxon>Kinetoplastea</taxon>
        <taxon>Metakinetoplastina</taxon>
        <taxon>Trypanosomatida</taxon>
        <taxon>Trypanosomatidae</taxon>
        <taxon>Trypanosoma</taxon>
    </lineage>
</organism>
<gene>
    <name evidence="2" type="ORF">TM35_000371800</name>
</gene>
<dbReference type="GeneID" id="39989260"/>
<proteinExistence type="predicted"/>
<evidence type="ECO:0000256" key="1">
    <source>
        <dbReference type="SAM" id="Phobius"/>
    </source>
</evidence>
<name>A0A1X0NKL9_9TRYP</name>